<dbReference type="AlphaFoldDB" id="A0A2J7Q4T4"/>
<dbReference type="Pfam" id="PF00076">
    <property type="entry name" value="RRM_1"/>
    <property type="match status" value="1"/>
</dbReference>
<accession>A0A2J7Q4T4</accession>
<feature type="region of interest" description="Disordered" evidence="11">
    <location>
        <begin position="249"/>
        <end position="311"/>
    </location>
</feature>
<reference evidence="14 15" key="1">
    <citation type="submission" date="2017-12" db="EMBL/GenBank/DDBJ databases">
        <title>Hemimetabolous genomes reveal molecular basis of termite eusociality.</title>
        <authorList>
            <person name="Harrison M.C."/>
            <person name="Jongepier E."/>
            <person name="Robertson H.M."/>
            <person name="Arning N."/>
            <person name="Bitard-Feildel T."/>
            <person name="Chao H."/>
            <person name="Childers C.P."/>
            <person name="Dinh H."/>
            <person name="Doddapaneni H."/>
            <person name="Dugan S."/>
            <person name="Gowin J."/>
            <person name="Greiner C."/>
            <person name="Han Y."/>
            <person name="Hu H."/>
            <person name="Hughes D.S.T."/>
            <person name="Huylmans A.-K."/>
            <person name="Kemena C."/>
            <person name="Kremer L.P.M."/>
            <person name="Lee S.L."/>
            <person name="Lopez-Ezquerra A."/>
            <person name="Mallet L."/>
            <person name="Monroy-Kuhn J.M."/>
            <person name="Moser A."/>
            <person name="Murali S.C."/>
            <person name="Muzny D.M."/>
            <person name="Otani S."/>
            <person name="Piulachs M.-D."/>
            <person name="Poelchau M."/>
            <person name="Qu J."/>
            <person name="Schaub F."/>
            <person name="Wada-Katsumata A."/>
            <person name="Worley K.C."/>
            <person name="Xie Q."/>
            <person name="Ylla G."/>
            <person name="Poulsen M."/>
            <person name="Gibbs R.A."/>
            <person name="Schal C."/>
            <person name="Richards S."/>
            <person name="Belles X."/>
            <person name="Korb J."/>
            <person name="Bornberg-Bauer E."/>
        </authorList>
    </citation>
    <scope>NUCLEOTIDE SEQUENCE [LARGE SCALE GENOMIC DNA]</scope>
    <source>
        <tissue evidence="14">Whole body</tissue>
    </source>
</reference>
<dbReference type="SUPFAM" id="SSF46565">
    <property type="entry name" value="Chaperone J-domain"/>
    <property type="match status" value="1"/>
</dbReference>
<dbReference type="PRINTS" id="PR00625">
    <property type="entry name" value="JDOMAIN"/>
</dbReference>
<dbReference type="CDD" id="cd06257">
    <property type="entry name" value="DnaJ"/>
    <property type="match status" value="1"/>
</dbReference>
<dbReference type="InterPro" id="IPR034254">
    <property type="entry name" value="DNAJC17_RRM"/>
</dbReference>
<dbReference type="InterPro" id="IPR001623">
    <property type="entry name" value="DnaJ_domain"/>
</dbReference>
<keyword evidence="4 9" id="KW-0694">RNA-binding</keyword>
<dbReference type="FunFam" id="1.10.287.110:FF:000059">
    <property type="entry name" value="dnaJ homolog subfamily C member 17"/>
    <property type="match status" value="1"/>
</dbReference>
<sequence>MSNINLKDVDLYELLGILSTAATQEVKKAYRKKALSCHPDKNPDNPKAAELFHQLSKALEILTDESARAAYDRVLNAKKAAKLRHRELDSKRRKLKEELEAREQQAEKFAKQYHGYISKTDEQKLQDEIERLRKEGSKQVEQEQEYVRQQIIQEKLNKETLKEDCSQHRLRVRWTVAKDDPDNGGYTSELLYTILSKYGEIVALIMSSKRKGSALVEFKTKEAAGMALELERGLTETPLKLECLEIEGQNKPTGTKRGPKLADLRSEAAGTKTQNDSSTFPSMADGTKNKSPNFRSFSFSPNISSEPVHATDSDFESLVLRRLRQAQERKELIDKIKEEDGSDIR</sequence>
<feature type="compositionally biased region" description="Polar residues" evidence="11">
    <location>
        <begin position="271"/>
        <end position="281"/>
    </location>
</feature>
<comment type="subcellular location">
    <subcellularLocation>
        <location evidence="2">Cytoplasm</location>
    </subcellularLocation>
    <subcellularLocation>
        <location evidence="1">Nucleus</location>
    </subcellularLocation>
</comment>
<evidence type="ECO:0000256" key="3">
    <source>
        <dbReference type="ARBA" id="ARBA00022490"/>
    </source>
</evidence>
<dbReference type="SUPFAM" id="SSF54928">
    <property type="entry name" value="RNA-binding domain, RBD"/>
    <property type="match status" value="1"/>
</dbReference>
<dbReference type="PROSITE" id="PS50102">
    <property type="entry name" value="RRM"/>
    <property type="match status" value="1"/>
</dbReference>
<dbReference type="GO" id="GO:0005681">
    <property type="term" value="C:spliceosomal complex"/>
    <property type="evidence" value="ECO:0007669"/>
    <property type="project" value="TreeGrafter"/>
</dbReference>
<feature type="coiled-coil region" evidence="10">
    <location>
        <begin position="78"/>
        <end position="142"/>
    </location>
</feature>
<keyword evidence="5" id="KW-0143">Chaperone</keyword>
<dbReference type="InterPro" id="IPR000504">
    <property type="entry name" value="RRM_dom"/>
</dbReference>
<protein>
    <recommendedName>
        <fullName evidence="8">DnaJ homolog subfamily C member 17</fullName>
    </recommendedName>
</protein>
<dbReference type="Proteomes" id="UP000235965">
    <property type="component" value="Unassembled WGS sequence"/>
</dbReference>
<evidence type="ECO:0000256" key="9">
    <source>
        <dbReference type="PROSITE-ProRule" id="PRU00176"/>
    </source>
</evidence>
<dbReference type="GO" id="GO:0000390">
    <property type="term" value="P:spliceosomal complex disassembly"/>
    <property type="evidence" value="ECO:0007669"/>
    <property type="project" value="TreeGrafter"/>
</dbReference>
<dbReference type="SMART" id="SM00271">
    <property type="entry name" value="DnaJ"/>
    <property type="match status" value="1"/>
</dbReference>
<feature type="domain" description="J" evidence="12">
    <location>
        <begin position="10"/>
        <end position="75"/>
    </location>
</feature>
<dbReference type="EMBL" id="NEVH01018377">
    <property type="protein sequence ID" value="PNF23593.1"/>
    <property type="molecule type" value="Genomic_DNA"/>
</dbReference>
<gene>
    <name evidence="14" type="ORF">B7P43_G04965</name>
</gene>
<dbReference type="PROSITE" id="PS50076">
    <property type="entry name" value="DNAJ_2"/>
    <property type="match status" value="1"/>
</dbReference>
<dbReference type="Gene3D" id="3.30.70.330">
    <property type="match status" value="1"/>
</dbReference>
<comment type="function">
    <text evidence="7">May negatively affect PAX8-induced thyroglobulin/TG transcription.</text>
</comment>
<evidence type="ECO:0000256" key="5">
    <source>
        <dbReference type="ARBA" id="ARBA00023186"/>
    </source>
</evidence>
<dbReference type="OrthoDB" id="259708at2759"/>
<keyword evidence="10" id="KW-0175">Coiled coil</keyword>
<feature type="compositionally biased region" description="Low complexity" evidence="11">
    <location>
        <begin position="289"/>
        <end position="307"/>
    </location>
</feature>
<dbReference type="Gene3D" id="1.10.287.110">
    <property type="entry name" value="DnaJ domain"/>
    <property type="match status" value="1"/>
</dbReference>
<evidence type="ECO:0000256" key="10">
    <source>
        <dbReference type="SAM" id="Coils"/>
    </source>
</evidence>
<dbReference type="InterPro" id="IPR052094">
    <property type="entry name" value="Pre-mRNA-splicing_ERAD"/>
</dbReference>
<organism evidence="14 15">
    <name type="scientific">Cryptotermes secundus</name>
    <dbReference type="NCBI Taxonomy" id="105785"/>
    <lineage>
        <taxon>Eukaryota</taxon>
        <taxon>Metazoa</taxon>
        <taxon>Ecdysozoa</taxon>
        <taxon>Arthropoda</taxon>
        <taxon>Hexapoda</taxon>
        <taxon>Insecta</taxon>
        <taxon>Pterygota</taxon>
        <taxon>Neoptera</taxon>
        <taxon>Polyneoptera</taxon>
        <taxon>Dictyoptera</taxon>
        <taxon>Blattodea</taxon>
        <taxon>Blattoidea</taxon>
        <taxon>Termitoidae</taxon>
        <taxon>Kalotermitidae</taxon>
        <taxon>Cryptotermitinae</taxon>
        <taxon>Cryptotermes</taxon>
    </lineage>
</organism>
<keyword evidence="3" id="KW-0963">Cytoplasm</keyword>
<dbReference type="Pfam" id="PF00226">
    <property type="entry name" value="DnaJ"/>
    <property type="match status" value="1"/>
</dbReference>
<evidence type="ECO:0000259" key="12">
    <source>
        <dbReference type="PROSITE" id="PS50076"/>
    </source>
</evidence>
<name>A0A2J7Q4T4_9NEOP</name>
<keyword evidence="15" id="KW-1185">Reference proteome</keyword>
<evidence type="ECO:0000259" key="13">
    <source>
        <dbReference type="PROSITE" id="PS50102"/>
    </source>
</evidence>
<feature type="domain" description="RRM" evidence="13">
    <location>
        <begin position="181"/>
        <end position="251"/>
    </location>
</feature>
<evidence type="ECO:0000256" key="11">
    <source>
        <dbReference type="SAM" id="MobiDB-lite"/>
    </source>
</evidence>
<dbReference type="InParanoid" id="A0A2J7Q4T4"/>
<keyword evidence="6" id="KW-0539">Nucleus</keyword>
<evidence type="ECO:0000256" key="4">
    <source>
        <dbReference type="ARBA" id="ARBA00022884"/>
    </source>
</evidence>
<evidence type="ECO:0000313" key="14">
    <source>
        <dbReference type="EMBL" id="PNF23593.1"/>
    </source>
</evidence>
<evidence type="ECO:0000256" key="8">
    <source>
        <dbReference type="ARBA" id="ARBA00074360"/>
    </source>
</evidence>
<dbReference type="InterPro" id="IPR035979">
    <property type="entry name" value="RBD_domain_sf"/>
</dbReference>
<dbReference type="STRING" id="105785.A0A2J7Q4T4"/>
<evidence type="ECO:0000256" key="6">
    <source>
        <dbReference type="ARBA" id="ARBA00023242"/>
    </source>
</evidence>
<dbReference type="PANTHER" id="PTHR44313:SF1">
    <property type="entry name" value="DNAJ HOMOLOG SUBFAMILY C MEMBER 17"/>
    <property type="match status" value="1"/>
</dbReference>
<dbReference type="FunCoup" id="A0A2J7Q4T4">
    <property type="interactions" value="1529"/>
</dbReference>
<evidence type="ECO:0000256" key="1">
    <source>
        <dbReference type="ARBA" id="ARBA00004123"/>
    </source>
</evidence>
<dbReference type="GO" id="GO:0005737">
    <property type="term" value="C:cytoplasm"/>
    <property type="evidence" value="ECO:0007669"/>
    <property type="project" value="UniProtKB-SubCell"/>
</dbReference>
<proteinExistence type="predicted"/>
<dbReference type="PANTHER" id="PTHR44313">
    <property type="entry name" value="DNAJ HOMOLOG SUBFAMILY C MEMBER 17"/>
    <property type="match status" value="1"/>
</dbReference>
<dbReference type="CDD" id="cd12429">
    <property type="entry name" value="RRM_DNAJC17"/>
    <property type="match status" value="1"/>
</dbReference>
<dbReference type="InterPro" id="IPR036869">
    <property type="entry name" value="J_dom_sf"/>
</dbReference>
<comment type="caution">
    <text evidence="14">The sequence shown here is derived from an EMBL/GenBank/DDBJ whole genome shotgun (WGS) entry which is preliminary data.</text>
</comment>
<evidence type="ECO:0000256" key="2">
    <source>
        <dbReference type="ARBA" id="ARBA00004496"/>
    </source>
</evidence>
<dbReference type="GO" id="GO:0003723">
    <property type="term" value="F:RNA binding"/>
    <property type="evidence" value="ECO:0007669"/>
    <property type="project" value="UniProtKB-UniRule"/>
</dbReference>
<evidence type="ECO:0000256" key="7">
    <source>
        <dbReference type="ARBA" id="ARBA00053783"/>
    </source>
</evidence>
<dbReference type="InterPro" id="IPR012677">
    <property type="entry name" value="Nucleotide-bd_a/b_plait_sf"/>
</dbReference>
<evidence type="ECO:0000313" key="15">
    <source>
        <dbReference type="Proteomes" id="UP000235965"/>
    </source>
</evidence>